<feature type="transmembrane region" description="Helical" evidence="2">
    <location>
        <begin position="141"/>
        <end position="160"/>
    </location>
</feature>
<dbReference type="Gene3D" id="1.25.10.10">
    <property type="entry name" value="Leucine-rich Repeat Variant"/>
    <property type="match status" value="1"/>
</dbReference>
<feature type="compositionally biased region" description="Polar residues" evidence="1">
    <location>
        <begin position="475"/>
        <end position="494"/>
    </location>
</feature>
<evidence type="ECO:0000313" key="4">
    <source>
        <dbReference type="EnsemblPlants" id="PNT75410"/>
    </source>
</evidence>
<keyword evidence="2" id="KW-0472">Membrane</keyword>
<reference evidence="3 4" key="1">
    <citation type="journal article" date="2010" name="Nature">
        <title>Genome sequencing and analysis of the model grass Brachypodium distachyon.</title>
        <authorList>
            <consortium name="International Brachypodium Initiative"/>
        </authorList>
    </citation>
    <scope>NUCLEOTIDE SEQUENCE [LARGE SCALE GENOMIC DNA]</scope>
    <source>
        <strain evidence="3 4">Bd21</strain>
    </source>
</reference>
<dbReference type="EMBL" id="CM000880">
    <property type="protein sequence ID" value="PNT75410.1"/>
    <property type="molecule type" value="Genomic_DNA"/>
</dbReference>
<dbReference type="EnsemblPlants" id="PNT75410">
    <property type="protein sequence ID" value="PNT75410"/>
    <property type="gene ID" value="BRADI_1g32040v3"/>
</dbReference>
<organism evidence="3">
    <name type="scientific">Brachypodium distachyon</name>
    <name type="common">Purple false brome</name>
    <name type="synonym">Trachynia distachya</name>
    <dbReference type="NCBI Taxonomy" id="15368"/>
    <lineage>
        <taxon>Eukaryota</taxon>
        <taxon>Viridiplantae</taxon>
        <taxon>Streptophyta</taxon>
        <taxon>Embryophyta</taxon>
        <taxon>Tracheophyta</taxon>
        <taxon>Spermatophyta</taxon>
        <taxon>Magnoliopsida</taxon>
        <taxon>Liliopsida</taxon>
        <taxon>Poales</taxon>
        <taxon>Poaceae</taxon>
        <taxon>BOP clade</taxon>
        <taxon>Pooideae</taxon>
        <taxon>Stipodae</taxon>
        <taxon>Brachypodieae</taxon>
        <taxon>Brachypodium</taxon>
    </lineage>
</organism>
<sequence>MSTSSTNSSLVYILGMYRAFSRQSSSDDRLLFKTTGGIKLKRVAIGNNSGSLYFVNSVIMTVCLWMLLSRDIIPNGMLGFQVPGSRVLVLVVSLVIVRMLGFYIFVGYISRKESHILLQLSPVAALLLSGVAMHYAELDYWLNWMGYTLIPQWTMIYILTRFGSPGNACPLHKEIKVAAQLFLVILFVATVLILLQQFGIMNFLVLLGPFVLGNLQIPLALARIMLSCWWLFYNKIEVQDTKNKNIKLAVKVLYIMVLCQGTLNMMACILESFSFLLRRSLALACGLVDNLGMKSVDLYYEKAYDTFLQESVFDVSKMDLVTFALNSLNSDAVSWGKKRAAVRILDSFLQRLKASSSITDLQNKELVSRITTSNKAVTTLISMLGWTLPKDEDIRLLAAKVAAHLAPYLRIVSISDTMQMVSSLLEAQDQPVIQDISSQVMDGNGGDTDQQSHGSGSPTVNGNSSSPRDIVGGNADQQSHGSGSPTVNSNSSLPRDTEGGNADQQSHGSGSPTVEGNSSLPLDIEGGAPAMQASSNQAERNSQRCSLFCKIFNFLKEGIRRFLRHVGRLRSIPHEDKIDKDSLPALGMQILEGLAHDLHNCEEISRATEILLPMIIGFISCTTGSTEQQRLKNATSSLTLIAKLASVKGKMGIALREELFENPFLLGNLAEILEGNSSSNLEQRKLTMNIIAELAMEKKTREKIGKIKDIIDKLVQEFIGEDESEKPLRGDAGEALAMLAMESPDNCSAMLHEPNQELLKDLANKLQRGEHIYQAASLLQSLCENSRQVLLLQDPGDSHLLSTLTVVLGRIVDAEGKQMEALIGLASQICSACPAERVARVLDLYRDGETLVRKLVRELDARKKPSPDESPNTRRLLFGLTVSILKLCPPYAVIFRGGRMMETLSGVEKYMVFFGSSGVVSEGLPALVARAKELIGG</sequence>
<feature type="transmembrane region" description="Helical" evidence="2">
    <location>
        <begin position="88"/>
        <end position="109"/>
    </location>
</feature>
<dbReference type="AlphaFoldDB" id="A0A2K2DMB1"/>
<reference evidence="4" key="3">
    <citation type="submission" date="2018-08" db="UniProtKB">
        <authorList>
            <consortium name="EnsemblPlants"/>
        </authorList>
    </citation>
    <scope>IDENTIFICATION</scope>
    <source>
        <strain evidence="4">cv. Bd21</strain>
    </source>
</reference>
<evidence type="ECO:0000256" key="2">
    <source>
        <dbReference type="SAM" id="Phobius"/>
    </source>
</evidence>
<proteinExistence type="predicted"/>
<evidence type="ECO:0000313" key="3">
    <source>
        <dbReference type="EMBL" id="PNT75410.1"/>
    </source>
</evidence>
<dbReference type="ExpressionAtlas" id="A0A2K2DMB1">
    <property type="expression patterns" value="baseline"/>
</dbReference>
<dbReference type="Proteomes" id="UP000008810">
    <property type="component" value="Chromosome 1"/>
</dbReference>
<dbReference type="PANTHER" id="PTHR33115:SF37">
    <property type="entry name" value="OS01G0618300 PROTEIN"/>
    <property type="match status" value="1"/>
</dbReference>
<evidence type="ECO:0000313" key="5">
    <source>
        <dbReference type="Proteomes" id="UP000008810"/>
    </source>
</evidence>
<feature type="transmembrane region" description="Helical" evidence="2">
    <location>
        <begin position="181"/>
        <end position="205"/>
    </location>
</feature>
<name>A0A2K2DMB1_BRADI</name>
<feature type="compositionally biased region" description="Polar residues" evidence="1">
    <location>
        <begin position="438"/>
        <end position="467"/>
    </location>
</feature>
<feature type="transmembrane region" description="Helical" evidence="2">
    <location>
        <begin position="50"/>
        <end position="68"/>
    </location>
</feature>
<dbReference type="InterPro" id="IPR011989">
    <property type="entry name" value="ARM-like"/>
</dbReference>
<dbReference type="InParanoid" id="A0A2K2DMB1"/>
<gene>
    <name evidence="3" type="ORF">BRADI_1g32040v3</name>
</gene>
<keyword evidence="2" id="KW-1133">Transmembrane helix</keyword>
<keyword evidence="5" id="KW-1185">Reference proteome</keyword>
<feature type="region of interest" description="Disordered" evidence="1">
    <location>
        <begin position="438"/>
        <end position="537"/>
    </location>
</feature>
<feature type="transmembrane region" description="Helical" evidence="2">
    <location>
        <begin position="211"/>
        <end position="232"/>
    </location>
</feature>
<dbReference type="OrthoDB" id="685383at2759"/>
<dbReference type="Gramene" id="PNT75410">
    <property type="protein sequence ID" value="PNT75410"/>
    <property type="gene ID" value="BRADI_1g32040v3"/>
</dbReference>
<dbReference type="SUPFAM" id="SSF48371">
    <property type="entry name" value="ARM repeat"/>
    <property type="match status" value="1"/>
</dbReference>
<accession>A0A2K2DMB1</accession>
<evidence type="ECO:0000256" key="1">
    <source>
        <dbReference type="SAM" id="MobiDB-lite"/>
    </source>
</evidence>
<dbReference type="InterPro" id="IPR016024">
    <property type="entry name" value="ARM-type_fold"/>
</dbReference>
<feature type="compositionally biased region" description="Polar residues" evidence="1">
    <location>
        <begin position="502"/>
        <end position="520"/>
    </location>
</feature>
<reference evidence="3" key="2">
    <citation type="submission" date="2017-06" db="EMBL/GenBank/DDBJ databases">
        <title>WGS assembly of Brachypodium distachyon.</title>
        <authorList>
            <consortium name="The International Brachypodium Initiative"/>
            <person name="Lucas S."/>
            <person name="Harmon-Smith M."/>
            <person name="Lail K."/>
            <person name="Tice H."/>
            <person name="Grimwood J."/>
            <person name="Bruce D."/>
            <person name="Barry K."/>
            <person name="Shu S."/>
            <person name="Lindquist E."/>
            <person name="Wang M."/>
            <person name="Pitluck S."/>
            <person name="Vogel J.P."/>
            <person name="Garvin D.F."/>
            <person name="Mockler T.C."/>
            <person name="Schmutz J."/>
            <person name="Rokhsar D."/>
            <person name="Bevan M.W."/>
        </authorList>
    </citation>
    <scope>NUCLEOTIDE SEQUENCE</scope>
    <source>
        <strain evidence="3">Bd21</strain>
    </source>
</reference>
<feature type="transmembrane region" description="Helical" evidence="2">
    <location>
        <begin position="116"/>
        <end position="135"/>
    </location>
</feature>
<keyword evidence="2" id="KW-0812">Transmembrane</keyword>
<dbReference type="PANTHER" id="PTHR33115">
    <property type="entry name" value="ARM REPEAT SUPERFAMILY PROTEIN"/>
    <property type="match status" value="1"/>
</dbReference>
<feature type="transmembrane region" description="Helical" evidence="2">
    <location>
        <begin position="252"/>
        <end position="277"/>
    </location>
</feature>
<protein>
    <submittedName>
        <fullName evidence="3 4">Uncharacterized protein</fullName>
    </submittedName>
</protein>